<dbReference type="AlphaFoldDB" id="A0A432M948"/>
<name>A0A432M948_9GAMM</name>
<evidence type="ECO:0000256" key="4">
    <source>
        <dbReference type="ARBA" id="ARBA00022840"/>
    </source>
</evidence>
<dbReference type="Pfam" id="PF02661">
    <property type="entry name" value="Fic"/>
    <property type="match status" value="1"/>
</dbReference>
<dbReference type="InterPro" id="IPR003812">
    <property type="entry name" value="Fido"/>
</dbReference>
<keyword evidence="10" id="KW-1185">Reference proteome</keyword>
<evidence type="ECO:0000256" key="1">
    <source>
        <dbReference type="ARBA" id="ARBA00022679"/>
    </source>
</evidence>
<evidence type="ECO:0000256" key="6">
    <source>
        <dbReference type="ARBA" id="ARBA00047939"/>
    </source>
</evidence>
<keyword evidence="4" id="KW-0067">ATP-binding</keyword>
<dbReference type="OrthoDB" id="9807853at2"/>
<comment type="catalytic activity">
    <reaction evidence="7">
        <text>L-tyrosyl-[protein] + ATP = O-(5'-adenylyl)-L-tyrosyl-[protein] + diphosphate</text>
        <dbReference type="Rhea" id="RHEA:54288"/>
        <dbReference type="Rhea" id="RHEA-COMP:10136"/>
        <dbReference type="Rhea" id="RHEA-COMP:13846"/>
        <dbReference type="ChEBI" id="CHEBI:30616"/>
        <dbReference type="ChEBI" id="CHEBI:33019"/>
        <dbReference type="ChEBI" id="CHEBI:46858"/>
        <dbReference type="ChEBI" id="CHEBI:83624"/>
        <dbReference type="EC" id="2.7.7.108"/>
    </reaction>
</comment>
<gene>
    <name evidence="9" type="ORF">EKH80_06295</name>
</gene>
<accession>A0A432M948</accession>
<evidence type="ECO:0000313" key="10">
    <source>
        <dbReference type="Proteomes" id="UP000274358"/>
    </source>
</evidence>
<dbReference type="EMBL" id="RYYV01000004">
    <property type="protein sequence ID" value="RUL77498.1"/>
    <property type="molecule type" value="Genomic_DNA"/>
</dbReference>
<evidence type="ECO:0000256" key="2">
    <source>
        <dbReference type="ARBA" id="ARBA00022695"/>
    </source>
</evidence>
<evidence type="ECO:0000256" key="3">
    <source>
        <dbReference type="ARBA" id="ARBA00022741"/>
    </source>
</evidence>
<dbReference type="InterPro" id="IPR036597">
    <property type="entry name" value="Fido-like_dom_sf"/>
</dbReference>
<dbReference type="GO" id="GO:0051302">
    <property type="term" value="P:regulation of cell division"/>
    <property type="evidence" value="ECO:0007669"/>
    <property type="project" value="TreeGrafter"/>
</dbReference>
<reference evidence="9 10" key="1">
    <citation type="submission" date="2018-12" db="EMBL/GenBank/DDBJ databases">
        <title>Dyella dinghuensis sp. nov. DHOA06 and Dyella choica sp. nov. 4M-K27, isolated from forest soil.</title>
        <authorList>
            <person name="Qiu L.-H."/>
            <person name="Gao Z.-H."/>
        </authorList>
    </citation>
    <scope>NUCLEOTIDE SEQUENCE [LARGE SCALE GENOMIC DNA]</scope>
    <source>
        <strain evidence="9 10">4M-K27</strain>
    </source>
</reference>
<evidence type="ECO:0000259" key="8">
    <source>
        <dbReference type="PROSITE" id="PS51459"/>
    </source>
</evidence>
<comment type="caution">
    <text evidence="9">The sequence shown here is derived from an EMBL/GenBank/DDBJ whole genome shotgun (WGS) entry which is preliminary data.</text>
</comment>
<dbReference type="Gene3D" id="1.10.3290.10">
    <property type="entry name" value="Fido-like domain"/>
    <property type="match status" value="1"/>
</dbReference>
<evidence type="ECO:0000256" key="5">
    <source>
        <dbReference type="ARBA" id="ARBA00034531"/>
    </source>
</evidence>
<organism evidence="9 10">
    <name type="scientific">Dyella choica</name>
    <dbReference type="NCBI Taxonomy" id="1927959"/>
    <lineage>
        <taxon>Bacteria</taxon>
        <taxon>Pseudomonadati</taxon>
        <taxon>Pseudomonadota</taxon>
        <taxon>Gammaproteobacteria</taxon>
        <taxon>Lysobacterales</taxon>
        <taxon>Rhodanobacteraceae</taxon>
        <taxon>Dyella</taxon>
    </lineage>
</organism>
<sequence length="157" mass="17739">MATSFDLKHLQVMREHLFKKVFDWVGELRTIDISKGARRLASWPYIVSDSKVLFAALARERANLSNASLDEFALRAVYYMGEINALHPFREGNGRTQREFISQLAKEAGYKISWSGISPLEVIAASAASMPGEEVPLYALTETRCIVRHPRHTLIFA</sequence>
<dbReference type="GO" id="GO:0005524">
    <property type="term" value="F:ATP binding"/>
    <property type="evidence" value="ECO:0007669"/>
    <property type="project" value="UniProtKB-KW"/>
</dbReference>
<dbReference type="PANTHER" id="PTHR39560">
    <property type="entry name" value="PROTEIN ADENYLYLTRANSFERASE FIC-RELATED"/>
    <property type="match status" value="1"/>
</dbReference>
<dbReference type="Proteomes" id="UP000274358">
    <property type="component" value="Unassembled WGS sequence"/>
</dbReference>
<keyword evidence="1" id="KW-0808">Transferase</keyword>
<dbReference type="PROSITE" id="PS51459">
    <property type="entry name" value="FIDO"/>
    <property type="match status" value="1"/>
</dbReference>
<dbReference type="RefSeq" id="WP_126683893.1">
    <property type="nucleotide sequence ID" value="NZ_RYYV01000004.1"/>
</dbReference>
<protein>
    <recommendedName>
        <fullName evidence="5">protein adenylyltransferase</fullName>
        <ecNumber evidence="5">2.7.7.108</ecNumber>
    </recommendedName>
</protein>
<feature type="domain" description="Fido" evidence="8">
    <location>
        <begin position="5"/>
        <end position="141"/>
    </location>
</feature>
<proteinExistence type="predicted"/>
<keyword evidence="2" id="KW-0548">Nucleotidyltransferase</keyword>
<dbReference type="PANTHER" id="PTHR39560:SF1">
    <property type="entry name" value="PROTEIN ADENYLYLTRANSFERASE FIC-RELATED"/>
    <property type="match status" value="1"/>
</dbReference>
<dbReference type="EC" id="2.7.7.108" evidence="5"/>
<dbReference type="GO" id="GO:0070733">
    <property type="term" value="F:AMPylase activity"/>
    <property type="evidence" value="ECO:0007669"/>
    <property type="project" value="UniProtKB-EC"/>
</dbReference>
<keyword evidence="3" id="KW-0547">Nucleotide-binding</keyword>
<dbReference type="SUPFAM" id="SSF140931">
    <property type="entry name" value="Fic-like"/>
    <property type="match status" value="1"/>
</dbReference>
<comment type="catalytic activity">
    <reaction evidence="6">
        <text>L-threonyl-[protein] + ATP = 3-O-(5'-adenylyl)-L-threonyl-[protein] + diphosphate</text>
        <dbReference type="Rhea" id="RHEA:54292"/>
        <dbReference type="Rhea" id="RHEA-COMP:11060"/>
        <dbReference type="Rhea" id="RHEA-COMP:13847"/>
        <dbReference type="ChEBI" id="CHEBI:30013"/>
        <dbReference type="ChEBI" id="CHEBI:30616"/>
        <dbReference type="ChEBI" id="CHEBI:33019"/>
        <dbReference type="ChEBI" id="CHEBI:138113"/>
        <dbReference type="EC" id="2.7.7.108"/>
    </reaction>
</comment>
<evidence type="ECO:0000313" key="9">
    <source>
        <dbReference type="EMBL" id="RUL77498.1"/>
    </source>
</evidence>
<evidence type="ECO:0000256" key="7">
    <source>
        <dbReference type="ARBA" id="ARBA00048696"/>
    </source>
</evidence>